<keyword evidence="1" id="KW-0812">Transmembrane</keyword>
<evidence type="ECO:0000313" key="3">
    <source>
        <dbReference type="Proteomes" id="UP000249526"/>
    </source>
</evidence>
<proteinExistence type="predicted"/>
<dbReference type="AlphaFoldDB" id="A0A8G1VLV7"/>
<protein>
    <recommendedName>
        <fullName evidence="4">Cytochrome P450</fullName>
    </recommendedName>
</protein>
<keyword evidence="1" id="KW-1133">Transmembrane helix</keyword>
<dbReference type="GeneID" id="37164124"/>
<name>A0A8G1VLV7_9EURO</name>
<dbReference type="EMBL" id="KZ825070">
    <property type="protein sequence ID" value="RAH55103.1"/>
    <property type="molecule type" value="Genomic_DNA"/>
</dbReference>
<evidence type="ECO:0000313" key="2">
    <source>
        <dbReference type="EMBL" id="RAH55103.1"/>
    </source>
</evidence>
<reference evidence="2 3" key="1">
    <citation type="submission" date="2018-02" db="EMBL/GenBank/DDBJ databases">
        <title>The genomes of Aspergillus section Nigri reveals drivers in fungal speciation.</title>
        <authorList>
            <consortium name="DOE Joint Genome Institute"/>
            <person name="Vesth T.C."/>
            <person name="Nybo J."/>
            <person name="Theobald S."/>
            <person name="Brandl J."/>
            <person name="Frisvad J.C."/>
            <person name="Nielsen K.F."/>
            <person name="Lyhne E.K."/>
            <person name="Kogle M.E."/>
            <person name="Kuo A."/>
            <person name="Riley R."/>
            <person name="Clum A."/>
            <person name="Nolan M."/>
            <person name="Lipzen A."/>
            <person name="Salamov A."/>
            <person name="Henrissat B."/>
            <person name="Wiebenga A."/>
            <person name="De vries R.P."/>
            <person name="Grigoriev I.V."/>
            <person name="Mortensen U.H."/>
            <person name="Andersen M.R."/>
            <person name="Baker S.E."/>
        </authorList>
    </citation>
    <scope>NUCLEOTIDE SEQUENCE [LARGE SCALE GENOMIC DNA]</scope>
    <source>
        <strain evidence="2 3">CBS 112811</strain>
    </source>
</reference>
<evidence type="ECO:0008006" key="4">
    <source>
        <dbReference type="Google" id="ProtNLM"/>
    </source>
</evidence>
<feature type="transmembrane region" description="Helical" evidence="1">
    <location>
        <begin position="20"/>
        <end position="43"/>
    </location>
</feature>
<gene>
    <name evidence="2" type="ORF">BO85DRAFT_452006</name>
</gene>
<dbReference type="RefSeq" id="XP_025513025.1">
    <property type="nucleotide sequence ID" value="XM_025660722.1"/>
</dbReference>
<sequence>MGSLFSFHFPGFFPLRDYEATINIPGMRGTLVAAILILLFVLFTPSFIRSKQIPNAPIFGYRSIFEPTFLLQGRFILGARHIIHNAYTTMRGNPFVLRRWDVDFLVLPMRYLEEVRLISPSKLSSKGAQTGVSLLVFALL</sequence>
<accession>A0A8G1VLV7</accession>
<evidence type="ECO:0000256" key="1">
    <source>
        <dbReference type="SAM" id="Phobius"/>
    </source>
</evidence>
<keyword evidence="3" id="KW-1185">Reference proteome</keyword>
<dbReference type="Proteomes" id="UP000249526">
    <property type="component" value="Unassembled WGS sequence"/>
</dbReference>
<organism evidence="2 3">
    <name type="scientific">Aspergillus piperis CBS 112811</name>
    <dbReference type="NCBI Taxonomy" id="1448313"/>
    <lineage>
        <taxon>Eukaryota</taxon>
        <taxon>Fungi</taxon>
        <taxon>Dikarya</taxon>
        <taxon>Ascomycota</taxon>
        <taxon>Pezizomycotina</taxon>
        <taxon>Eurotiomycetes</taxon>
        <taxon>Eurotiomycetidae</taxon>
        <taxon>Eurotiales</taxon>
        <taxon>Aspergillaceae</taxon>
        <taxon>Aspergillus</taxon>
        <taxon>Aspergillus subgen. Circumdati</taxon>
    </lineage>
</organism>
<keyword evidence="1" id="KW-0472">Membrane</keyword>